<evidence type="ECO:0000256" key="5">
    <source>
        <dbReference type="ARBA" id="ARBA00022737"/>
    </source>
</evidence>
<proteinExistence type="inferred from homology"/>
<dbReference type="PROSITE" id="PS50920">
    <property type="entry name" value="SOLCAR"/>
    <property type="match status" value="3"/>
</dbReference>
<feature type="transmembrane region" description="Helical" evidence="10">
    <location>
        <begin position="129"/>
        <end position="150"/>
    </location>
</feature>
<feature type="repeat" description="Solcar" evidence="8">
    <location>
        <begin position="124"/>
        <end position="211"/>
    </location>
</feature>
<evidence type="ECO:0000256" key="2">
    <source>
        <dbReference type="ARBA" id="ARBA00006375"/>
    </source>
</evidence>
<comment type="similarity">
    <text evidence="2 9">Belongs to the mitochondrial carrier (TC 2.A.29) family.</text>
</comment>
<reference evidence="11" key="1">
    <citation type="submission" date="2021-03" db="EMBL/GenBank/DDBJ databases">
        <title>Draft genome sequence of rust myrtle Austropuccinia psidii MF-1, a brazilian biotype.</title>
        <authorList>
            <person name="Quecine M.C."/>
            <person name="Pachon D.M.R."/>
            <person name="Bonatelli M.L."/>
            <person name="Correr F.H."/>
            <person name="Franceschini L.M."/>
            <person name="Leite T.F."/>
            <person name="Margarido G.R.A."/>
            <person name="Almeida C.A."/>
            <person name="Ferrarezi J.A."/>
            <person name="Labate C.A."/>
        </authorList>
    </citation>
    <scope>NUCLEOTIDE SEQUENCE</scope>
    <source>
        <strain evidence="11">MF-1</strain>
    </source>
</reference>
<dbReference type="GO" id="GO:0055085">
    <property type="term" value="P:transmembrane transport"/>
    <property type="evidence" value="ECO:0007669"/>
    <property type="project" value="InterPro"/>
</dbReference>
<keyword evidence="4 8" id="KW-0812">Transmembrane</keyword>
<evidence type="ECO:0000256" key="4">
    <source>
        <dbReference type="ARBA" id="ARBA00022692"/>
    </source>
</evidence>
<name>A0A9Q3DMF4_9BASI</name>
<keyword evidence="5" id="KW-0677">Repeat</keyword>
<dbReference type="InterPro" id="IPR044712">
    <property type="entry name" value="SLC25A32-like"/>
</dbReference>
<organism evidence="11 12">
    <name type="scientific">Austropuccinia psidii MF-1</name>
    <dbReference type="NCBI Taxonomy" id="1389203"/>
    <lineage>
        <taxon>Eukaryota</taxon>
        <taxon>Fungi</taxon>
        <taxon>Dikarya</taxon>
        <taxon>Basidiomycota</taxon>
        <taxon>Pucciniomycotina</taxon>
        <taxon>Pucciniomycetes</taxon>
        <taxon>Pucciniales</taxon>
        <taxon>Sphaerophragmiaceae</taxon>
        <taxon>Austropuccinia</taxon>
    </lineage>
</organism>
<protein>
    <submittedName>
        <fullName evidence="11">Uncharacterized protein</fullName>
    </submittedName>
</protein>
<dbReference type="Gene3D" id="1.50.40.10">
    <property type="entry name" value="Mitochondrial carrier domain"/>
    <property type="match status" value="1"/>
</dbReference>
<comment type="subcellular location">
    <subcellularLocation>
        <location evidence="1">Membrane</location>
        <topology evidence="1">Multi-pass membrane protein</topology>
    </subcellularLocation>
</comment>
<keyword evidence="12" id="KW-1185">Reference proteome</keyword>
<evidence type="ECO:0000256" key="10">
    <source>
        <dbReference type="SAM" id="Phobius"/>
    </source>
</evidence>
<comment type="caution">
    <text evidence="11">The sequence shown here is derived from an EMBL/GenBank/DDBJ whole genome shotgun (WGS) entry which is preliminary data.</text>
</comment>
<dbReference type="EMBL" id="AVOT02017805">
    <property type="protein sequence ID" value="MBW0504228.1"/>
    <property type="molecule type" value="Genomic_DNA"/>
</dbReference>
<gene>
    <name evidence="11" type="ORF">O181_043943</name>
</gene>
<accession>A0A9Q3DMF4</accession>
<feature type="repeat" description="Solcar" evidence="8">
    <location>
        <begin position="16"/>
        <end position="112"/>
    </location>
</feature>
<dbReference type="InterPro" id="IPR018108">
    <property type="entry name" value="MCP_transmembrane"/>
</dbReference>
<evidence type="ECO:0000313" key="12">
    <source>
        <dbReference type="Proteomes" id="UP000765509"/>
    </source>
</evidence>
<feature type="transmembrane region" description="Helical" evidence="10">
    <location>
        <begin position="92"/>
        <end position="109"/>
    </location>
</feature>
<dbReference type="Pfam" id="PF00153">
    <property type="entry name" value="Mito_carr"/>
    <property type="match status" value="3"/>
</dbReference>
<dbReference type="SUPFAM" id="SSF103506">
    <property type="entry name" value="Mitochondrial carrier"/>
    <property type="match status" value="1"/>
</dbReference>
<sequence>MSEKSSGSHQVSVFGNQAIDQAVCGIGAGCVSVLMMHPLDLLKVKFQVSTLLQSNQSNSIVNLNQTRILLGLKEILKQDGFKGLYRGLSPNLIGNASSWGFYFLWYSIFKKKMATNSDGTNIKLSASQHLLASASSGFITAILTNPFWVVKTRMFTSRSSSVGAYSNVWDGLSRISKEEGIRGLWKGTILALIGVSNGAIQFMTYEELKRWRQESIQNSSRANLPLNIKPNEIPLTFFDNQTNFEYIVMSGASKLLAIAITYPYQVIRSRLQNQLFVQSPVTQSLAVSSSSNIPHYHSIGHCVTHTYQTEGLKAFYKGLAVNAIRILPGTCVTFVVYENLSRWLKQVAEFRNERR</sequence>
<dbReference type="AlphaFoldDB" id="A0A9Q3DMF4"/>
<keyword evidence="7 8" id="KW-0472">Membrane</keyword>
<keyword evidence="3 9" id="KW-0813">Transport</keyword>
<evidence type="ECO:0000256" key="9">
    <source>
        <dbReference type="RuleBase" id="RU000488"/>
    </source>
</evidence>
<dbReference type="PANTHER" id="PTHR45683">
    <property type="entry name" value="MITOCHONDRIAL NICOTINAMIDE ADENINE DINUCLEOTIDE TRANSPORTER 1-RELATED-RELATED"/>
    <property type="match status" value="1"/>
</dbReference>
<evidence type="ECO:0000313" key="11">
    <source>
        <dbReference type="EMBL" id="MBW0504228.1"/>
    </source>
</evidence>
<keyword evidence="6 10" id="KW-1133">Transmembrane helix</keyword>
<evidence type="ECO:0000256" key="8">
    <source>
        <dbReference type="PROSITE-ProRule" id="PRU00282"/>
    </source>
</evidence>
<evidence type="ECO:0000256" key="7">
    <source>
        <dbReference type="ARBA" id="ARBA00023136"/>
    </source>
</evidence>
<evidence type="ECO:0000256" key="6">
    <source>
        <dbReference type="ARBA" id="ARBA00022989"/>
    </source>
</evidence>
<dbReference type="OrthoDB" id="428293at2759"/>
<feature type="repeat" description="Solcar" evidence="8">
    <location>
        <begin position="245"/>
        <end position="343"/>
    </location>
</feature>
<dbReference type="GO" id="GO:0006862">
    <property type="term" value="P:nucleotide transport"/>
    <property type="evidence" value="ECO:0007669"/>
    <property type="project" value="InterPro"/>
</dbReference>
<dbReference type="InterPro" id="IPR023395">
    <property type="entry name" value="MCP_dom_sf"/>
</dbReference>
<dbReference type="GO" id="GO:0016020">
    <property type="term" value="C:membrane"/>
    <property type="evidence" value="ECO:0007669"/>
    <property type="project" value="UniProtKB-SubCell"/>
</dbReference>
<evidence type="ECO:0000256" key="3">
    <source>
        <dbReference type="ARBA" id="ARBA00022448"/>
    </source>
</evidence>
<dbReference type="Proteomes" id="UP000765509">
    <property type="component" value="Unassembled WGS sequence"/>
</dbReference>
<evidence type="ECO:0000256" key="1">
    <source>
        <dbReference type="ARBA" id="ARBA00004141"/>
    </source>
</evidence>